<gene>
    <name evidence="2" type="primary">mobC</name>
    <name evidence="2" type="ORF">ACFO7V_07095</name>
</gene>
<dbReference type="EMBL" id="JBHSHE010000029">
    <property type="protein sequence ID" value="MFC4715906.1"/>
    <property type="molecule type" value="Genomic_DNA"/>
</dbReference>
<evidence type="ECO:0000313" key="2">
    <source>
        <dbReference type="EMBL" id="MFC4715906.1"/>
    </source>
</evidence>
<proteinExistence type="predicted"/>
<dbReference type="Pfam" id="PF05713">
    <property type="entry name" value="MobC"/>
    <property type="match status" value="1"/>
</dbReference>
<comment type="caution">
    <text evidence="2">The sequence shown here is derived from an EMBL/GenBank/DDBJ whole genome shotgun (WGS) entry which is preliminary data.</text>
</comment>
<dbReference type="InterPro" id="IPR008687">
    <property type="entry name" value="MobC"/>
</dbReference>
<protein>
    <submittedName>
        <fullName evidence="2">Plasmid mobilization relaxosome protein MobC</fullName>
    </submittedName>
</protein>
<reference evidence="3" key="1">
    <citation type="journal article" date="2019" name="Int. J. Syst. Evol. Microbiol.">
        <title>The Global Catalogue of Microorganisms (GCM) 10K type strain sequencing project: providing services to taxonomists for standard genome sequencing and annotation.</title>
        <authorList>
            <consortium name="The Broad Institute Genomics Platform"/>
            <consortium name="The Broad Institute Genome Sequencing Center for Infectious Disease"/>
            <person name="Wu L."/>
            <person name="Ma J."/>
        </authorList>
    </citation>
    <scope>NUCLEOTIDE SEQUENCE [LARGE SCALE GENOMIC DNA]</scope>
    <source>
        <strain evidence="3">CGMCC 1.12849</strain>
    </source>
</reference>
<keyword evidence="3" id="KW-1185">Reference proteome</keyword>
<dbReference type="RefSeq" id="WP_346058939.1">
    <property type="nucleotide sequence ID" value="NZ_BAAAVQ010000017.1"/>
</dbReference>
<sequence length="129" mass="13930">MTRLDSRKRQPNATGGRSVRRVVKLTVEQDLALQVMAKEIDVSVPRLLVESTLAQSRGETAAERRELITVLFMVQRSVAAVGNNLNQIARAANATGEVDAALGALIEHISGSMKNLDEAISSLSFKDVS</sequence>
<evidence type="ECO:0000313" key="3">
    <source>
        <dbReference type="Proteomes" id="UP001595884"/>
    </source>
</evidence>
<dbReference type="Proteomes" id="UP001595884">
    <property type="component" value="Unassembled WGS sequence"/>
</dbReference>
<name>A0ABV9MJ78_9MICC</name>
<feature type="domain" description="Bacterial mobilisation" evidence="1">
    <location>
        <begin position="81"/>
        <end position="101"/>
    </location>
</feature>
<evidence type="ECO:0000259" key="1">
    <source>
        <dbReference type="Pfam" id="PF05713"/>
    </source>
</evidence>
<accession>A0ABV9MJ78</accession>
<organism evidence="2 3">
    <name type="scientific">Glutamicibacter bergerei</name>
    <dbReference type="NCBI Taxonomy" id="256702"/>
    <lineage>
        <taxon>Bacteria</taxon>
        <taxon>Bacillati</taxon>
        <taxon>Actinomycetota</taxon>
        <taxon>Actinomycetes</taxon>
        <taxon>Micrococcales</taxon>
        <taxon>Micrococcaceae</taxon>
        <taxon>Glutamicibacter</taxon>
    </lineage>
</organism>